<gene>
    <name evidence="1" type="ORF">LTRI10_LOCUS8488</name>
</gene>
<evidence type="ECO:0000313" key="2">
    <source>
        <dbReference type="Proteomes" id="UP001497516"/>
    </source>
</evidence>
<proteinExistence type="predicted"/>
<name>A0AAV2CYC8_9ROSI</name>
<dbReference type="AlphaFoldDB" id="A0AAV2CYC8"/>
<sequence>MAESQKPKKPNVSKICLWSFRFLVLSSPEPEDTQPRSAAPHLIWPPTACGLQPAIRDRRAKVTRRPESYSAIDVHLLWRVETDERISAATLLSSTALSLLSPQPARLASPSPAPQPVRISPLPLLLLSRRASPICFGSYPILKLK</sequence>
<accession>A0AAV2CYC8</accession>
<protein>
    <submittedName>
        <fullName evidence="1">Uncharacterized protein</fullName>
    </submittedName>
</protein>
<evidence type="ECO:0000313" key="1">
    <source>
        <dbReference type="EMBL" id="CAL1361094.1"/>
    </source>
</evidence>
<dbReference type="EMBL" id="OZ034814">
    <property type="protein sequence ID" value="CAL1361094.1"/>
    <property type="molecule type" value="Genomic_DNA"/>
</dbReference>
<organism evidence="1 2">
    <name type="scientific">Linum trigynum</name>
    <dbReference type="NCBI Taxonomy" id="586398"/>
    <lineage>
        <taxon>Eukaryota</taxon>
        <taxon>Viridiplantae</taxon>
        <taxon>Streptophyta</taxon>
        <taxon>Embryophyta</taxon>
        <taxon>Tracheophyta</taxon>
        <taxon>Spermatophyta</taxon>
        <taxon>Magnoliopsida</taxon>
        <taxon>eudicotyledons</taxon>
        <taxon>Gunneridae</taxon>
        <taxon>Pentapetalae</taxon>
        <taxon>rosids</taxon>
        <taxon>fabids</taxon>
        <taxon>Malpighiales</taxon>
        <taxon>Linaceae</taxon>
        <taxon>Linum</taxon>
    </lineage>
</organism>
<dbReference type="Proteomes" id="UP001497516">
    <property type="component" value="Chromosome 10"/>
</dbReference>
<keyword evidence="2" id="KW-1185">Reference proteome</keyword>
<reference evidence="1 2" key="1">
    <citation type="submission" date="2024-04" db="EMBL/GenBank/DDBJ databases">
        <authorList>
            <person name="Fracassetti M."/>
        </authorList>
    </citation>
    <scope>NUCLEOTIDE SEQUENCE [LARGE SCALE GENOMIC DNA]</scope>
</reference>